<reference evidence="4" key="2">
    <citation type="submission" date="2021-04" db="EMBL/GenBank/DDBJ databases">
        <authorList>
            <person name="Gilroy R."/>
        </authorList>
    </citation>
    <scope>NUCLEOTIDE SEQUENCE</scope>
    <source>
        <strain evidence="4">B5-657</strain>
    </source>
</reference>
<dbReference type="Pfam" id="PF13654">
    <property type="entry name" value="AAA_32"/>
    <property type="match status" value="1"/>
</dbReference>
<evidence type="ECO:0000256" key="2">
    <source>
        <dbReference type="PROSITE-ProRule" id="PRU01122"/>
    </source>
</evidence>
<dbReference type="PROSITE" id="PS51786">
    <property type="entry name" value="LON_PROTEOLYTIC"/>
    <property type="match status" value="1"/>
</dbReference>
<keyword evidence="2" id="KW-0378">Hydrolase</keyword>
<dbReference type="Gene3D" id="3.40.50.300">
    <property type="entry name" value="P-loop containing nucleotide triphosphate hydrolases"/>
    <property type="match status" value="2"/>
</dbReference>
<dbReference type="GO" id="GO:0004252">
    <property type="term" value="F:serine-type endopeptidase activity"/>
    <property type="evidence" value="ECO:0007669"/>
    <property type="project" value="UniProtKB-UniRule"/>
</dbReference>
<dbReference type="InterPro" id="IPR014721">
    <property type="entry name" value="Ribsml_uS5_D2-typ_fold_subgr"/>
</dbReference>
<dbReference type="InterPro" id="IPR008269">
    <property type="entry name" value="Lon_proteolytic"/>
</dbReference>
<dbReference type="InterPro" id="IPR041699">
    <property type="entry name" value="AAA_32"/>
</dbReference>
<evidence type="ECO:0000313" key="4">
    <source>
        <dbReference type="EMBL" id="MBU3803171.1"/>
    </source>
</evidence>
<dbReference type="InterPro" id="IPR020568">
    <property type="entry name" value="Ribosomal_Su5_D2-typ_SF"/>
</dbReference>
<organism evidence="4 5">
    <name type="scientific">Candidatus Cellulosilyticum pullistercoris</name>
    <dbReference type="NCBI Taxonomy" id="2838521"/>
    <lineage>
        <taxon>Bacteria</taxon>
        <taxon>Bacillati</taxon>
        <taxon>Bacillota</taxon>
        <taxon>Clostridia</taxon>
        <taxon>Lachnospirales</taxon>
        <taxon>Cellulosilyticaceae</taxon>
        <taxon>Cellulosilyticum</taxon>
    </lineage>
</organism>
<dbReference type="Pfam" id="PF20436">
    <property type="entry name" value="LonB_AAA-LID"/>
    <property type="match status" value="1"/>
</dbReference>
<dbReference type="InterPro" id="IPR046843">
    <property type="entry name" value="LonB_AAA-LID"/>
</dbReference>
<reference evidence="4" key="1">
    <citation type="journal article" date="2021" name="PeerJ">
        <title>Extensive microbial diversity within the chicken gut microbiome revealed by metagenomics and culture.</title>
        <authorList>
            <person name="Gilroy R."/>
            <person name="Ravi A."/>
            <person name="Getino M."/>
            <person name="Pursley I."/>
            <person name="Horton D.L."/>
            <person name="Alikhan N.F."/>
            <person name="Baker D."/>
            <person name="Gharbi K."/>
            <person name="Hall N."/>
            <person name="Watson M."/>
            <person name="Adriaenssens E.M."/>
            <person name="Foster-Nyarko E."/>
            <person name="Jarju S."/>
            <person name="Secka A."/>
            <person name="Antonio M."/>
            <person name="Oren A."/>
            <person name="Chaudhuri R.R."/>
            <person name="La Ragione R."/>
            <person name="Hildebrand F."/>
            <person name="Pallen M.J."/>
        </authorList>
    </citation>
    <scope>NUCLEOTIDE SEQUENCE</scope>
    <source>
        <strain evidence="4">B5-657</strain>
    </source>
</reference>
<dbReference type="GO" id="GO:0004176">
    <property type="term" value="F:ATP-dependent peptidase activity"/>
    <property type="evidence" value="ECO:0007669"/>
    <property type="project" value="UniProtKB-UniRule"/>
</dbReference>
<dbReference type="Pfam" id="PF05362">
    <property type="entry name" value="Lon_C"/>
    <property type="match status" value="1"/>
</dbReference>
<keyword evidence="2" id="KW-0720">Serine protease</keyword>
<protein>
    <recommendedName>
        <fullName evidence="2">endopeptidase La</fullName>
        <ecNumber evidence="2">3.4.21.53</ecNumber>
    </recommendedName>
</protein>
<comment type="catalytic activity">
    <reaction evidence="2">
        <text>Hydrolysis of proteins in presence of ATP.</text>
        <dbReference type="EC" id="3.4.21.53"/>
    </reaction>
</comment>
<sequence length="778" mass="88712">MNSNKELSWDDLNHSYQPSDFSFANTDEVESAYEILGQEDAFEAIRRGLRIKSNGYNMYICEANNRRIDQVIMNEVKSLALTESTPMAAGYIYNFHHPEEPLLVELRTKDARMLQEDLEELSAFIINDIPLLLETEEVRSKQDTIIEEFELIKEKCFLEIEEKAQEYQMISKKYNEGIHFAPLDQEGKVISKKDFLQLPLAQQNELMEKIILVQAYADDLIAKLVKQEKLYLEMYDEVEQEVVLKEIGAVIKRLKEKYEQYPRVQNYLNDLAQDILEHLQMIVRSESSQLEAKKDIASLLIDQGREKLVRNYGLNLVCLPNEEGAPVINDYDYPQLSLTGKILLDTENNMISSDYTLIRPGLLHYANGGYLILHMQELLERANGWQNLKRVLRTGTIRVEGNEELGLSLVRPIKPEQMKAHLKVILIGSQQFYEVLSSYDEEFKELFKIKVNMKEEIGCDKERIEQLARVIKGISKEEGILPVSTEGLLTLVSLGNRQTDHPKRIPGNIDRLIDILREAQVYAKGQIEAKDIEEGIKKRQKYESYLQERLDESINDATYLLDTKGERIGQVNGLAVYNIGELTFGRPIRITATTYRGQQGIVDIENEAKLSGSIHTKGIHIITGFLGNQFAQEFPLSLSCNICFEQSYGPIDGDSASSAELYAILSSLSERPIKQNIAVTGSINQFGEIQPIGGVNEKIEGFFKVCEQRGLSGDEGVIIPNQNTKELLLASEVIEAVKNNKFHIYAINHVWEGVEIIMGTEKEKVISEVQEKLRKYNV</sequence>
<feature type="domain" description="Lon proteolytic" evidence="3">
    <location>
        <begin position="565"/>
        <end position="760"/>
    </location>
</feature>
<feature type="active site" evidence="2">
    <location>
        <position position="655"/>
    </location>
</feature>
<dbReference type="EC" id="3.4.21.53" evidence="2"/>
<comment type="similarity">
    <text evidence="2">Belongs to the peptidase S16 family.</text>
</comment>
<proteinExistence type="inferred from homology"/>
<dbReference type="Proteomes" id="UP000824229">
    <property type="component" value="Unassembled WGS sequence"/>
</dbReference>
<dbReference type="SUPFAM" id="SSF54211">
    <property type="entry name" value="Ribosomal protein S5 domain 2-like"/>
    <property type="match status" value="1"/>
</dbReference>
<name>A0A9E2KB08_9FIRM</name>
<evidence type="ECO:0000313" key="5">
    <source>
        <dbReference type="Proteomes" id="UP000824229"/>
    </source>
</evidence>
<evidence type="ECO:0000259" key="3">
    <source>
        <dbReference type="PROSITE" id="PS51786"/>
    </source>
</evidence>
<keyword evidence="1 2" id="KW-0645">Protease</keyword>
<dbReference type="Gene3D" id="3.30.230.10">
    <property type="match status" value="1"/>
</dbReference>
<feature type="active site" evidence="2">
    <location>
        <position position="698"/>
    </location>
</feature>
<dbReference type="PANTHER" id="PTHR10046">
    <property type="entry name" value="ATP DEPENDENT LON PROTEASE FAMILY MEMBER"/>
    <property type="match status" value="1"/>
</dbReference>
<dbReference type="EMBL" id="JAHLFQ010000005">
    <property type="protein sequence ID" value="MBU3803171.1"/>
    <property type="molecule type" value="Genomic_DNA"/>
</dbReference>
<accession>A0A9E2KB08</accession>
<gene>
    <name evidence="4" type="ORF">H9872_00210</name>
</gene>
<dbReference type="Gene3D" id="1.10.8.60">
    <property type="match status" value="1"/>
</dbReference>
<dbReference type="GO" id="GO:0005524">
    <property type="term" value="F:ATP binding"/>
    <property type="evidence" value="ECO:0007669"/>
    <property type="project" value="InterPro"/>
</dbReference>
<dbReference type="InterPro" id="IPR027065">
    <property type="entry name" value="Lon_Prtase"/>
</dbReference>
<comment type="caution">
    <text evidence="4">The sequence shown here is derived from an EMBL/GenBank/DDBJ whole genome shotgun (WGS) entry which is preliminary data.</text>
</comment>
<dbReference type="InterPro" id="IPR027417">
    <property type="entry name" value="P-loop_NTPase"/>
</dbReference>
<evidence type="ECO:0000256" key="1">
    <source>
        <dbReference type="ARBA" id="ARBA00022670"/>
    </source>
</evidence>
<dbReference type="PRINTS" id="PR00830">
    <property type="entry name" value="ENDOLAPTASE"/>
</dbReference>
<dbReference type="GO" id="GO:0006508">
    <property type="term" value="P:proteolysis"/>
    <property type="evidence" value="ECO:0007669"/>
    <property type="project" value="UniProtKB-KW"/>
</dbReference>
<dbReference type="AlphaFoldDB" id="A0A9E2KB08"/>
<dbReference type="GO" id="GO:0030163">
    <property type="term" value="P:protein catabolic process"/>
    <property type="evidence" value="ECO:0007669"/>
    <property type="project" value="InterPro"/>
</dbReference>